<dbReference type="Proteomes" id="UP000281343">
    <property type="component" value="Unassembled WGS sequence"/>
</dbReference>
<organism evidence="1 2">
    <name type="scientific">Rhodophyticola porphyridii</name>
    <dbReference type="NCBI Taxonomy" id="1852017"/>
    <lineage>
        <taxon>Bacteria</taxon>
        <taxon>Pseudomonadati</taxon>
        <taxon>Pseudomonadota</taxon>
        <taxon>Alphaproteobacteria</taxon>
        <taxon>Rhodobacterales</taxon>
        <taxon>Roseobacteraceae</taxon>
        <taxon>Rhodophyticola</taxon>
    </lineage>
</organism>
<dbReference type="SUPFAM" id="SSF46689">
    <property type="entry name" value="Homeodomain-like"/>
    <property type="match status" value="1"/>
</dbReference>
<keyword evidence="2" id="KW-1185">Reference proteome</keyword>
<protein>
    <submittedName>
        <fullName evidence="1">TetR family transcriptional regulator</fullName>
    </submittedName>
</protein>
<evidence type="ECO:0000313" key="2">
    <source>
        <dbReference type="Proteomes" id="UP000281343"/>
    </source>
</evidence>
<comment type="caution">
    <text evidence="1">The sequence shown here is derived from an EMBL/GenBank/DDBJ whole genome shotgun (WGS) entry which is preliminary data.</text>
</comment>
<dbReference type="AlphaFoldDB" id="A0A3L9XWL6"/>
<dbReference type="OrthoDB" id="6973663at2"/>
<gene>
    <name evidence="1" type="ORF">D9R08_18255</name>
</gene>
<proteinExistence type="predicted"/>
<sequence>MPQPMTVSDATVLDAARQVLADKGAAFTLSDVAGRLCLSRAKLIQRFGEHDAILRKMARCQVDATTSWQGGTLALSRRDRRKHWLRGQILR</sequence>
<dbReference type="Gene3D" id="1.10.357.10">
    <property type="entry name" value="Tetracycline Repressor, domain 2"/>
    <property type="match status" value="1"/>
</dbReference>
<evidence type="ECO:0000313" key="1">
    <source>
        <dbReference type="EMBL" id="RMA40692.1"/>
    </source>
</evidence>
<dbReference type="InterPro" id="IPR009057">
    <property type="entry name" value="Homeodomain-like_sf"/>
</dbReference>
<dbReference type="EMBL" id="RCNT01000013">
    <property type="protein sequence ID" value="RMA40692.1"/>
    <property type="molecule type" value="Genomic_DNA"/>
</dbReference>
<name>A0A3L9XWL6_9RHOB</name>
<accession>A0A3L9XWL6</accession>
<reference evidence="1 2" key="1">
    <citation type="submission" date="2018-10" db="EMBL/GenBank/DDBJ databases">
        <authorList>
            <person name="Jung H.S."/>
            <person name="Jeon C.O."/>
        </authorList>
    </citation>
    <scope>NUCLEOTIDE SEQUENCE [LARGE SCALE GENOMIC DNA]</scope>
    <source>
        <strain evidence="1 2">MA-7-27</strain>
    </source>
</reference>